<reference evidence="1 2" key="1">
    <citation type="journal article" date="2022" name="bioRxiv">
        <title>Genomics of Preaxostyla Flagellates Illuminates Evolutionary Transitions and the Path Towards Mitochondrial Loss.</title>
        <authorList>
            <person name="Novak L.V.F."/>
            <person name="Treitli S.C."/>
            <person name="Pyrih J."/>
            <person name="Halakuc P."/>
            <person name="Pipaliya S.V."/>
            <person name="Vacek V."/>
            <person name="Brzon O."/>
            <person name="Soukal P."/>
            <person name="Eme L."/>
            <person name="Dacks J.B."/>
            <person name="Karnkowska A."/>
            <person name="Elias M."/>
            <person name="Hampl V."/>
        </authorList>
    </citation>
    <scope>NUCLEOTIDE SEQUENCE [LARGE SCALE GENOMIC DNA]</scope>
    <source>
        <strain evidence="1">NAU3</strain>
        <tissue evidence="1">Gut</tissue>
    </source>
</reference>
<proteinExistence type="predicted"/>
<accession>A0ABQ9XGW6</accession>
<dbReference type="Proteomes" id="UP001281761">
    <property type="component" value="Unassembled WGS sequence"/>
</dbReference>
<organism evidence="1 2">
    <name type="scientific">Blattamonas nauphoetae</name>
    <dbReference type="NCBI Taxonomy" id="2049346"/>
    <lineage>
        <taxon>Eukaryota</taxon>
        <taxon>Metamonada</taxon>
        <taxon>Preaxostyla</taxon>
        <taxon>Oxymonadida</taxon>
        <taxon>Blattamonas</taxon>
    </lineage>
</organism>
<sequence>MEMFLHLMQRCSLRVNLALVKADLIPQLLITLNPLDLSLADFQKIHTCLIYAISISFWLATPGGLPELEIEDDNEQQAVHKIVLKKVFAPSETYICHLCMNRYSIINGEQSAEFVSLLARLLQRYPSFQHTMDIVLQGWNATREETRQIWKNVQRMLRMEGIEDVMEEKQRNNRKSFIGAVIVETLFDWNNVQGMNLQTIPIFPVLTPSAPHFPSSFHPLLPNGSRPSSTFLAVCEGIVIS</sequence>
<gene>
    <name evidence="1" type="ORF">BLNAU_13857</name>
</gene>
<dbReference type="EMBL" id="JARBJD010000122">
    <property type="protein sequence ID" value="KAK2951241.1"/>
    <property type="molecule type" value="Genomic_DNA"/>
</dbReference>
<evidence type="ECO:0000313" key="2">
    <source>
        <dbReference type="Proteomes" id="UP001281761"/>
    </source>
</evidence>
<evidence type="ECO:0000313" key="1">
    <source>
        <dbReference type="EMBL" id="KAK2951241.1"/>
    </source>
</evidence>
<keyword evidence="2" id="KW-1185">Reference proteome</keyword>
<protein>
    <submittedName>
        <fullName evidence="1">Uncharacterized protein</fullName>
    </submittedName>
</protein>
<name>A0ABQ9XGW6_9EUKA</name>
<comment type="caution">
    <text evidence="1">The sequence shown here is derived from an EMBL/GenBank/DDBJ whole genome shotgun (WGS) entry which is preliminary data.</text>
</comment>